<proteinExistence type="predicted"/>
<evidence type="ECO:0000313" key="1">
    <source>
        <dbReference type="EMBL" id="VDB94926.1"/>
    </source>
</evidence>
<name>A0A9X9MP95_BLUGR</name>
<dbReference type="Proteomes" id="UP000324639">
    <property type="component" value="Chromosome Bgt_-10"/>
</dbReference>
<gene>
    <name evidence="1" type="ORF">BGT96224V316_LOCUS8004</name>
</gene>
<reference evidence="1 2" key="1">
    <citation type="submission" date="2018-08" db="EMBL/GenBank/DDBJ databases">
        <authorList>
            <person name="Muller C M."/>
        </authorList>
    </citation>
    <scope>NUCLEOTIDE SEQUENCE [LARGE SCALE GENOMIC DNA]</scope>
</reference>
<evidence type="ECO:0000313" key="2">
    <source>
        <dbReference type="Proteomes" id="UP000324639"/>
    </source>
</evidence>
<dbReference type="EMBL" id="LR026993">
    <property type="protein sequence ID" value="VDB94926.1"/>
    <property type="molecule type" value="Genomic_DNA"/>
</dbReference>
<dbReference type="AlphaFoldDB" id="A0A9X9MP95"/>
<sequence length="96" mass="10905">MSLTDLFHNLDVLTSPQRYPNICAHRNGPCLSRSSSSGNKPLKLKECWLLVIFYSSRLPKSAHTSSIEWISMVQIAGQHLKISAPQRSMNHVYHRS</sequence>
<protein>
    <submittedName>
        <fullName evidence="1">Bgt-20128</fullName>
    </submittedName>
</protein>
<accession>A0A9X9MP95</accession>
<organism evidence="1 2">
    <name type="scientific">Blumeria graminis f. sp. tritici</name>
    <dbReference type="NCBI Taxonomy" id="62690"/>
    <lineage>
        <taxon>Eukaryota</taxon>
        <taxon>Fungi</taxon>
        <taxon>Dikarya</taxon>
        <taxon>Ascomycota</taxon>
        <taxon>Pezizomycotina</taxon>
        <taxon>Leotiomycetes</taxon>
        <taxon>Erysiphales</taxon>
        <taxon>Erysiphaceae</taxon>
        <taxon>Blumeria</taxon>
    </lineage>
</organism>
<keyword evidence="2" id="KW-1185">Reference proteome</keyword>